<name>A0A118K6P9_CYNCS</name>
<sequence length="140" mass="15607">MSSNILRRVYQRSSSILTRYQPISTLFVSQFFTSSDKPQNHASGLELLSNNASGVSSIWYKRLNFSCGSTRLLFSTQAAVEPSTSDGLTVDGIIANEWTILDENESDWKSHASAIAQSIGLIKKRLQESRSEIMQSVEKK</sequence>
<organism evidence="1 2">
    <name type="scientific">Cynara cardunculus var. scolymus</name>
    <name type="common">Globe artichoke</name>
    <name type="synonym">Cynara scolymus</name>
    <dbReference type="NCBI Taxonomy" id="59895"/>
    <lineage>
        <taxon>Eukaryota</taxon>
        <taxon>Viridiplantae</taxon>
        <taxon>Streptophyta</taxon>
        <taxon>Embryophyta</taxon>
        <taxon>Tracheophyta</taxon>
        <taxon>Spermatophyta</taxon>
        <taxon>Magnoliopsida</taxon>
        <taxon>eudicotyledons</taxon>
        <taxon>Gunneridae</taxon>
        <taxon>Pentapetalae</taxon>
        <taxon>asterids</taxon>
        <taxon>campanulids</taxon>
        <taxon>Asterales</taxon>
        <taxon>Asteraceae</taxon>
        <taxon>Carduoideae</taxon>
        <taxon>Cardueae</taxon>
        <taxon>Carduinae</taxon>
        <taxon>Cynara</taxon>
    </lineage>
</organism>
<comment type="caution">
    <text evidence="1">The sequence shown here is derived from an EMBL/GenBank/DDBJ whole genome shotgun (WGS) entry which is preliminary data.</text>
</comment>
<reference evidence="1 2" key="1">
    <citation type="journal article" date="2016" name="Sci. Rep.">
        <title>The genome sequence of the outbreeding globe artichoke constructed de novo incorporating a phase-aware low-pass sequencing strategy of F1 progeny.</title>
        <authorList>
            <person name="Scaglione D."/>
            <person name="Reyes-Chin-Wo S."/>
            <person name="Acquadro A."/>
            <person name="Froenicke L."/>
            <person name="Portis E."/>
            <person name="Beitel C."/>
            <person name="Tirone M."/>
            <person name="Mauro R."/>
            <person name="Lo Monaco A."/>
            <person name="Mauromicale G."/>
            <person name="Faccioli P."/>
            <person name="Cattivelli L."/>
            <person name="Rieseberg L."/>
            <person name="Michelmore R."/>
            <person name="Lanteri S."/>
        </authorList>
    </citation>
    <scope>NUCLEOTIDE SEQUENCE [LARGE SCALE GENOMIC DNA]</scope>
    <source>
        <strain evidence="1">2C</strain>
    </source>
</reference>
<dbReference type="EMBL" id="LEKV01000956">
    <property type="protein sequence ID" value="KVI11012.1"/>
    <property type="molecule type" value="Genomic_DNA"/>
</dbReference>
<dbReference type="STRING" id="59895.A0A118K6P9"/>
<evidence type="ECO:0000313" key="1">
    <source>
        <dbReference type="EMBL" id="KVI11012.1"/>
    </source>
</evidence>
<dbReference type="Proteomes" id="UP000243975">
    <property type="component" value="Unassembled WGS sequence"/>
</dbReference>
<protein>
    <submittedName>
        <fullName evidence="1">Uncharacterized protein</fullName>
    </submittedName>
</protein>
<keyword evidence="2" id="KW-1185">Reference proteome</keyword>
<accession>A0A118K6P9</accession>
<dbReference type="Gramene" id="KVI11012">
    <property type="protein sequence ID" value="KVI11012"/>
    <property type="gene ID" value="Ccrd_010586"/>
</dbReference>
<gene>
    <name evidence="1" type="ORF">Ccrd_010586</name>
</gene>
<proteinExistence type="predicted"/>
<dbReference type="AlphaFoldDB" id="A0A118K6P9"/>
<evidence type="ECO:0000313" key="2">
    <source>
        <dbReference type="Proteomes" id="UP000243975"/>
    </source>
</evidence>